<comment type="subcellular location">
    <subcellularLocation>
        <location evidence="1">Membrane</location>
        <topology evidence="1">Multi-pass membrane protein</topology>
    </subcellularLocation>
</comment>
<dbReference type="PROSITE" id="PS00154">
    <property type="entry name" value="ATPASE_E1_E2"/>
    <property type="match status" value="1"/>
</dbReference>
<dbReference type="SUPFAM" id="SSF81665">
    <property type="entry name" value="Calcium ATPase, transmembrane domain M"/>
    <property type="match status" value="1"/>
</dbReference>
<dbReference type="Gene3D" id="3.40.50.1000">
    <property type="entry name" value="HAD superfamily/HAD-like"/>
    <property type="match status" value="2"/>
</dbReference>
<evidence type="ECO:0000256" key="3">
    <source>
        <dbReference type="ARBA" id="ARBA00022553"/>
    </source>
</evidence>
<dbReference type="SFLD" id="SFLDG00002">
    <property type="entry name" value="C1.7:_P-type_atpase_like"/>
    <property type="match status" value="1"/>
</dbReference>
<reference evidence="15 16" key="1">
    <citation type="journal article" date="2006" name="Nature">
        <title>Global trends of whole-genome duplications revealed by the ciliate Paramecium tetraurelia.</title>
        <authorList>
            <consortium name="Genoscope"/>
            <person name="Aury J.-M."/>
            <person name="Jaillon O."/>
            <person name="Duret L."/>
            <person name="Noel B."/>
            <person name="Jubin C."/>
            <person name="Porcel B.M."/>
            <person name="Segurens B."/>
            <person name="Daubin V."/>
            <person name="Anthouard V."/>
            <person name="Aiach N."/>
            <person name="Arnaiz O."/>
            <person name="Billaut A."/>
            <person name="Beisson J."/>
            <person name="Blanc I."/>
            <person name="Bouhouche K."/>
            <person name="Camara F."/>
            <person name="Duharcourt S."/>
            <person name="Guigo R."/>
            <person name="Gogendeau D."/>
            <person name="Katinka M."/>
            <person name="Keller A.-M."/>
            <person name="Kissmehl R."/>
            <person name="Klotz C."/>
            <person name="Koll F."/>
            <person name="Le Moue A."/>
            <person name="Lepere C."/>
            <person name="Malinsky S."/>
            <person name="Nowacki M."/>
            <person name="Nowak J.K."/>
            <person name="Plattner H."/>
            <person name="Poulain J."/>
            <person name="Ruiz F."/>
            <person name="Serrano V."/>
            <person name="Zagulski M."/>
            <person name="Dessen P."/>
            <person name="Betermier M."/>
            <person name="Weissenbach J."/>
            <person name="Scarpelli C."/>
            <person name="Schachter V."/>
            <person name="Sperling L."/>
            <person name="Meyer E."/>
            <person name="Cohen J."/>
            <person name="Wincker P."/>
        </authorList>
    </citation>
    <scope>NUCLEOTIDE SEQUENCE [LARGE SCALE GENOMIC DNA]</scope>
    <source>
        <strain evidence="15 16">Stock d4-2</strain>
    </source>
</reference>
<evidence type="ECO:0000256" key="7">
    <source>
        <dbReference type="ARBA" id="ARBA00022840"/>
    </source>
</evidence>
<dbReference type="AlphaFoldDB" id="A0C309"/>
<evidence type="ECO:0000256" key="6">
    <source>
        <dbReference type="ARBA" id="ARBA00022741"/>
    </source>
</evidence>
<evidence type="ECO:0000256" key="13">
    <source>
        <dbReference type="SAM" id="Phobius"/>
    </source>
</evidence>
<dbReference type="InterPro" id="IPR059000">
    <property type="entry name" value="ATPase_P-type_domA"/>
</dbReference>
<dbReference type="OrthoDB" id="10256233at2759"/>
<dbReference type="Gene3D" id="3.40.1110.10">
    <property type="entry name" value="Calcium-transporting ATPase, cytoplasmic domain N"/>
    <property type="match status" value="1"/>
</dbReference>
<dbReference type="GO" id="GO:0055085">
    <property type="term" value="P:transmembrane transport"/>
    <property type="evidence" value="ECO:0000318"/>
    <property type="project" value="GO_Central"/>
</dbReference>
<organism evidence="15 16">
    <name type="scientific">Paramecium tetraurelia</name>
    <dbReference type="NCBI Taxonomy" id="5888"/>
    <lineage>
        <taxon>Eukaryota</taxon>
        <taxon>Sar</taxon>
        <taxon>Alveolata</taxon>
        <taxon>Ciliophora</taxon>
        <taxon>Intramacronucleata</taxon>
        <taxon>Oligohymenophorea</taxon>
        <taxon>Peniculida</taxon>
        <taxon>Parameciidae</taxon>
        <taxon>Paramecium</taxon>
    </lineage>
</organism>
<dbReference type="Pfam" id="PF13246">
    <property type="entry name" value="Cation_ATPase"/>
    <property type="match status" value="1"/>
</dbReference>
<dbReference type="InterPro" id="IPR036412">
    <property type="entry name" value="HAD-like_sf"/>
</dbReference>
<dbReference type="InterPro" id="IPR018303">
    <property type="entry name" value="ATPase_P-typ_P_site"/>
</dbReference>
<dbReference type="SUPFAM" id="SSF81653">
    <property type="entry name" value="Calcium ATPase, transduction domain A"/>
    <property type="match status" value="1"/>
</dbReference>
<feature type="domain" description="P-type ATPase A" evidence="14">
    <location>
        <begin position="292"/>
        <end position="404"/>
    </location>
</feature>
<gene>
    <name evidence="15" type="ORF">GSPATT00034654001</name>
</gene>
<evidence type="ECO:0000256" key="12">
    <source>
        <dbReference type="ARBA" id="ARBA00049360"/>
    </source>
</evidence>
<keyword evidence="10 13" id="KW-1133">Transmembrane helix</keyword>
<evidence type="ECO:0000256" key="8">
    <source>
        <dbReference type="ARBA" id="ARBA00022842"/>
    </source>
</evidence>
<feature type="transmembrane region" description="Helical" evidence="13">
    <location>
        <begin position="103"/>
        <end position="124"/>
    </location>
</feature>
<keyword evidence="8" id="KW-0460">Magnesium</keyword>
<dbReference type="InParanoid" id="A0C309"/>
<dbReference type="InterPro" id="IPR001757">
    <property type="entry name" value="P_typ_ATPase"/>
</dbReference>
<dbReference type="HOGENOM" id="CLU_001828_0_0_1"/>
<keyword evidence="9" id="KW-1278">Translocase</keyword>
<keyword evidence="16" id="KW-1185">Reference proteome</keyword>
<evidence type="ECO:0000256" key="4">
    <source>
        <dbReference type="ARBA" id="ARBA00022692"/>
    </source>
</evidence>
<dbReference type="GO" id="GO:0140358">
    <property type="term" value="F:P-type transmembrane transporter activity"/>
    <property type="evidence" value="ECO:0007669"/>
    <property type="project" value="InterPro"/>
</dbReference>
<dbReference type="GO" id="GO:0019829">
    <property type="term" value="F:ATPase-coupled monoatomic cation transmembrane transporter activity"/>
    <property type="evidence" value="ECO:0000318"/>
    <property type="project" value="GO_Central"/>
</dbReference>
<comment type="catalytic activity">
    <reaction evidence="12">
        <text>ATP + H2O = ADP + phosphate + H(+)</text>
        <dbReference type="Rhea" id="RHEA:13065"/>
        <dbReference type="ChEBI" id="CHEBI:15377"/>
        <dbReference type="ChEBI" id="CHEBI:15378"/>
        <dbReference type="ChEBI" id="CHEBI:30616"/>
        <dbReference type="ChEBI" id="CHEBI:43474"/>
        <dbReference type="ChEBI" id="CHEBI:456216"/>
    </reaction>
</comment>
<evidence type="ECO:0000256" key="1">
    <source>
        <dbReference type="ARBA" id="ARBA00004141"/>
    </source>
</evidence>
<dbReference type="PANTHER" id="PTHR45630">
    <property type="entry name" value="CATION-TRANSPORTING ATPASE-RELATED"/>
    <property type="match status" value="1"/>
</dbReference>
<accession>A0C309</accession>
<evidence type="ECO:0000259" key="14">
    <source>
        <dbReference type="Pfam" id="PF00122"/>
    </source>
</evidence>
<evidence type="ECO:0000256" key="10">
    <source>
        <dbReference type="ARBA" id="ARBA00022989"/>
    </source>
</evidence>
<keyword evidence="3" id="KW-0597">Phosphoprotein</keyword>
<keyword evidence="7" id="KW-0067">ATP-binding</keyword>
<evidence type="ECO:0000256" key="2">
    <source>
        <dbReference type="ARBA" id="ARBA00006000"/>
    </source>
</evidence>
<evidence type="ECO:0000256" key="9">
    <source>
        <dbReference type="ARBA" id="ARBA00022967"/>
    </source>
</evidence>
<dbReference type="KEGG" id="ptm:GSPATT00034654001"/>
<feature type="transmembrane region" description="Helical" evidence="13">
    <location>
        <begin position="1039"/>
        <end position="1057"/>
    </location>
</feature>
<dbReference type="InterPro" id="IPR023299">
    <property type="entry name" value="ATPase_P-typ_cyto_dom_N"/>
</dbReference>
<dbReference type="Proteomes" id="UP000000600">
    <property type="component" value="Unassembled WGS sequence"/>
</dbReference>
<dbReference type="PANTHER" id="PTHR45630:SF8">
    <property type="entry name" value="CATION-TRANSPORTING ATPASE"/>
    <property type="match status" value="1"/>
</dbReference>
<dbReference type="GO" id="GO:0046872">
    <property type="term" value="F:metal ion binding"/>
    <property type="evidence" value="ECO:0007669"/>
    <property type="project" value="UniProtKB-KW"/>
</dbReference>
<dbReference type="InterPro" id="IPR023214">
    <property type="entry name" value="HAD_sf"/>
</dbReference>
<evidence type="ECO:0000313" key="15">
    <source>
        <dbReference type="EMBL" id="CAK65176.1"/>
    </source>
</evidence>
<feature type="transmembrane region" description="Helical" evidence="13">
    <location>
        <begin position="423"/>
        <end position="443"/>
    </location>
</feature>
<dbReference type="eggNOG" id="KOG0208">
    <property type="taxonomic scope" value="Eukaryota"/>
</dbReference>
<feature type="transmembrane region" description="Helical" evidence="13">
    <location>
        <begin position="1108"/>
        <end position="1130"/>
    </location>
</feature>
<dbReference type="InterPro" id="IPR008250">
    <property type="entry name" value="ATPase_P-typ_transduc_dom_A_sf"/>
</dbReference>
<sequence length="1142" mass="130296">MFKFSQNPYAIYFTPFMEQSLKCMTIQNLPNKKQMQLKIYNYQFLHQCCNFVILFIREYVIKIKTQLFGQQYISMPFPVQNSFVEGQHPLSQIQPIRISKARIFLAILLSISTAFLFALALKYFKKLYQLFLFIDCSDESIATHYRIVATSGEEFVCKKKIMFDKPYFVFKMLKYSFNSAGQFYQPIEFEIKGKTLTDIINLSSKQTREHNIKYFGTCQLKIPIESIFIYSLHAFTGPFNILQYFAVAIWFAEKTVLQPVLILIFTVLTVYLNYFLYVRSRRRLQQLANIHQEVSIKENDQIKVINGADLLPGDLLILKDNQTLNCDCAIIQGDVIVNEATLTGEGIPIPKSALPNQNSLFELEKMSQHCLFEGTKLIQVNNAQQNIAIVLRTGFTSLRGQYFRNVLFPEPPSMRFYIQAAKFIIEIAFITSIIYGFLLIEYIPMEFKSSLLVLRFLDNIVWSIPPSMPIFFQICKTASLVRLEAKGVIGNNADKVESAGRIDTCCFDKTGTLTTLGFKAIKAFPEEEKPILDAIMGCCHHLIKINGQLLGDPLEIEMLNFVGWQCNFNNNPLTIDGNGKTYTIHKIFDFSSSKSMMSVIVTDGSKYYLYAKGSPESINSISIKKRDDLIEEFNLNAIKGYRVLGLAYKELQSNQIDQQREQLESQLNFVGLLVMENPLKSDTNEIITTLKESGLDIKVISGDNPLTTIQCGKLAGIINSDNEITFLDYNQQNQEIILQCNNNQQIIKEQQPNSIQELESFIQTQQELALTGKFLEFMTNKGNFFVEPKYSSSTFVKSQSKEKIFTEINQIDIDDGSFGQLTISIIKKTKVFARQKPEQKKLIIQIIQSFGRQVLMCGDGANDCSAISQAQVGISFSEADASYTAPFSSKSTSLDCVVKVLLQGKAATMTIIEVFQYQISVNTLKFVAVLFTFLEAETFADFQFTYTSIISNIPLLIFLCLSGPCDTLAKYNPLDDQFAIYNQIQIFNNLIWGVAGLIVNYFISTAVRDVHTCEIDEPIDNCIPKPIEELKKFGDIQSVMFMSLMFFFMTFAINLYISNPFKQRYYRNYLLLLWTILGFILFFVSAIFPKGGKWAKLINVNDNAFKGYNWIMIAVVVIASLIGFFTQAILQKYLPSKKKIEF</sequence>
<dbReference type="NCBIfam" id="TIGR01494">
    <property type="entry name" value="ATPase_P-type"/>
    <property type="match status" value="1"/>
</dbReference>
<dbReference type="GO" id="GO:0005524">
    <property type="term" value="F:ATP binding"/>
    <property type="evidence" value="ECO:0007669"/>
    <property type="project" value="UniProtKB-KW"/>
</dbReference>
<keyword evidence="11 13" id="KW-0472">Membrane</keyword>
<evidence type="ECO:0000313" key="16">
    <source>
        <dbReference type="Proteomes" id="UP000000600"/>
    </source>
</evidence>
<comment type="similarity">
    <text evidence="2">Belongs to the cation transport ATPase (P-type) (TC 3.A.3) family. Type V subfamily.</text>
</comment>
<feature type="transmembrane region" description="Helical" evidence="13">
    <location>
        <begin position="257"/>
        <end position="277"/>
    </location>
</feature>
<evidence type="ECO:0000256" key="11">
    <source>
        <dbReference type="ARBA" id="ARBA00023136"/>
    </source>
</evidence>
<dbReference type="SFLD" id="SFLDF00027">
    <property type="entry name" value="p-type_atpase"/>
    <property type="match status" value="1"/>
</dbReference>
<dbReference type="RefSeq" id="XP_001432573.1">
    <property type="nucleotide sequence ID" value="XM_001432536.1"/>
</dbReference>
<evidence type="ECO:0000256" key="5">
    <source>
        <dbReference type="ARBA" id="ARBA00022723"/>
    </source>
</evidence>
<feature type="transmembrane region" description="Helical" evidence="13">
    <location>
        <begin position="227"/>
        <end position="251"/>
    </location>
</feature>
<name>A0C309_PARTE</name>
<dbReference type="GO" id="GO:0016020">
    <property type="term" value="C:membrane"/>
    <property type="evidence" value="ECO:0000318"/>
    <property type="project" value="GO_Central"/>
</dbReference>
<dbReference type="Gene3D" id="2.70.150.10">
    <property type="entry name" value="Calcium-transporting ATPase, cytoplasmic transduction domain A"/>
    <property type="match status" value="1"/>
</dbReference>
<dbReference type="SUPFAM" id="SSF81660">
    <property type="entry name" value="Metal cation-transporting ATPase, ATP-binding domain N"/>
    <property type="match status" value="1"/>
</dbReference>
<keyword evidence="5" id="KW-0479">Metal-binding</keyword>
<proteinExistence type="inferred from homology"/>
<dbReference type="InterPro" id="IPR023298">
    <property type="entry name" value="ATPase_P-typ_TM_dom_sf"/>
</dbReference>
<dbReference type="SFLD" id="SFLDS00003">
    <property type="entry name" value="Haloacid_Dehalogenase"/>
    <property type="match status" value="1"/>
</dbReference>
<dbReference type="GeneID" id="5018359"/>
<keyword evidence="4 13" id="KW-0812">Transmembrane</keyword>
<keyword evidence="6" id="KW-0547">Nucleotide-binding</keyword>
<dbReference type="EMBL" id="CT868037">
    <property type="protein sequence ID" value="CAK65176.1"/>
    <property type="molecule type" value="Genomic_DNA"/>
</dbReference>
<dbReference type="GO" id="GO:0016887">
    <property type="term" value="F:ATP hydrolysis activity"/>
    <property type="evidence" value="ECO:0007669"/>
    <property type="project" value="InterPro"/>
</dbReference>
<protein>
    <recommendedName>
        <fullName evidence="14">P-type ATPase A domain-containing protein</fullName>
    </recommendedName>
</protein>
<dbReference type="SUPFAM" id="SSF56784">
    <property type="entry name" value="HAD-like"/>
    <property type="match status" value="1"/>
</dbReference>
<dbReference type="STRING" id="5888.A0C309"/>
<dbReference type="Gene3D" id="1.20.1110.10">
    <property type="entry name" value="Calcium-transporting ATPase, transmembrane domain"/>
    <property type="match status" value="1"/>
</dbReference>
<dbReference type="InterPro" id="IPR006544">
    <property type="entry name" value="P-type_TPase_V"/>
</dbReference>
<dbReference type="NCBIfam" id="TIGR01657">
    <property type="entry name" value="P-ATPase-V"/>
    <property type="match status" value="1"/>
</dbReference>
<dbReference type="PRINTS" id="PR00119">
    <property type="entry name" value="CATATPASE"/>
</dbReference>
<feature type="transmembrane region" description="Helical" evidence="13">
    <location>
        <begin position="1069"/>
        <end position="1088"/>
    </location>
</feature>
<dbReference type="OMA" id="IATHYRI"/>
<dbReference type="Pfam" id="PF00122">
    <property type="entry name" value="E1-E2_ATPase"/>
    <property type="match status" value="1"/>
</dbReference>
<dbReference type="InterPro" id="IPR044492">
    <property type="entry name" value="P_typ_ATPase_HD_dom"/>
</dbReference>